<dbReference type="Gramene" id="PGSC0003DMT400071490">
    <property type="protein sequence ID" value="PGSC0003DMT400071490"/>
    <property type="gene ID" value="PGSC0003DMG402027812"/>
</dbReference>
<proteinExistence type="predicted"/>
<evidence type="ECO:0000313" key="2">
    <source>
        <dbReference type="Proteomes" id="UP000011115"/>
    </source>
</evidence>
<keyword evidence="2" id="KW-1185">Reference proteome</keyword>
<reference evidence="2" key="1">
    <citation type="journal article" date="2011" name="Nature">
        <title>Genome sequence and analysis of the tuber crop potato.</title>
        <authorList>
            <consortium name="The Potato Genome Sequencing Consortium"/>
        </authorList>
    </citation>
    <scope>NUCLEOTIDE SEQUENCE [LARGE SCALE GENOMIC DNA]</scope>
    <source>
        <strain evidence="2">cv. DM1-3 516 R44</strain>
    </source>
</reference>
<accession>M1CNW1</accession>
<dbReference type="Proteomes" id="UP000011115">
    <property type="component" value="Unassembled WGS sequence"/>
</dbReference>
<reference evidence="1" key="2">
    <citation type="submission" date="2015-06" db="UniProtKB">
        <authorList>
            <consortium name="EnsemblPlants"/>
        </authorList>
    </citation>
    <scope>IDENTIFICATION</scope>
    <source>
        <strain evidence="1">DM1-3 516 R44</strain>
    </source>
</reference>
<sequence length="51" mass="5677">MALTPFICSLGLQTSPLRKNDTNGMNIAITMIFRPTCAHLDCFTGYIVTFH</sequence>
<dbReference type="PaxDb" id="4113-PGSC0003DMT400071490"/>
<evidence type="ECO:0000313" key="1">
    <source>
        <dbReference type="EnsemblPlants" id="PGSC0003DMT400071490"/>
    </source>
</evidence>
<protein>
    <submittedName>
        <fullName evidence="1">Uncharacterized protein</fullName>
    </submittedName>
</protein>
<dbReference type="HOGENOM" id="CLU_3110185_0_0_1"/>
<dbReference type="InParanoid" id="M1CNW1"/>
<dbReference type="EnsemblPlants" id="PGSC0003DMT400071490">
    <property type="protein sequence ID" value="PGSC0003DMT400071490"/>
    <property type="gene ID" value="PGSC0003DMG402027812"/>
</dbReference>
<dbReference type="AlphaFoldDB" id="M1CNW1"/>
<organism evidence="1 2">
    <name type="scientific">Solanum tuberosum</name>
    <name type="common">Potato</name>
    <dbReference type="NCBI Taxonomy" id="4113"/>
    <lineage>
        <taxon>Eukaryota</taxon>
        <taxon>Viridiplantae</taxon>
        <taxon>Streptophyta</taxon>
        <taxon>Embryophyta</taxon>
        <taxon>Tracheophyta</taxon>
        <taxon>Spermatophyta</taxon>
        <taxon>Magnoliopsida</taxon>
        <taxon>eudicotyledons</taxon>
        <taxon>Gunneridae</taxon>
        <taxon>Pentapetalae</taxon>
        <taxon>asterids</taxon>
        <taxon>lamiids</taxon>
        <taxon>Solanales</taxon>
        <taxon>Solanaceae</taxon>
        <taxon>Solanoideae</taxon>
        <taxon>Solaneae</taxon>
        <taxon>Solanum</taxon>
    </lineage>
</organism>
<name>M1CNW1_SOLTU</name>